<comment type="caution">
    <text evidence="2">The sequence shown here is derived from an EMBL/GenBank/DDBJ whole genome shotgun (WGS) entry which is preliminary data.</text>
</comment>
<keyword evidence="3" id="KW-1185">Reference proteome</keyword>
<dbReference type="Proteomes" id="UP001159641">
    <property type="component" value="Unassembled WGS sequence"/>
</dbReference>
<evidence type="ECO:0000313" key="2">
    <source>
        <dbReference type="EMBL" id="KAJ8780219.1"/>
    </source>
</evidence>
<proteinExistence type="predicted"/>
<gene>
    <name evidence="2" type="ORF">J1605_011822</name>
</gene>
<reference evidence="2 3" key="1">
    <citation type="submission" date="2022-11" db="EMBL/GenBank/DDBJ databases">
        <title>Whole genome sequence of Eschrichtius robustus ER-17-0199.</title>
        <authorList>
            <person name="Bruniche-Olsen A."/>
            <person name="Black A.N."/>
            <person name="Fields C.J."/>
            <person name="Walden K."/>
            <person name="Dewoody J.A."/>
        </authorList>
    </citation>
    <scope>NUCLEOTIDE SEQUENCE [LARGE SCALE GENOMIC DNA]</scope>
    <source>
        <strain evidence="2">ER-17-0199</strain>
        <tissue evidence="2">Blubber</tissue>
    </source>
</reference>
<name>A0AB34GLD9_ESCRO</name>
<sequence length="221" mass="23192">MVVVLAEPRCTSTVFTLISKQPVGDARGDGSQFAPAFLFCHAFHKLIFCHLSIVQVSSVGGLFCPLSCAAMLPWPREEWEEPQAPAQNQVRGPAAGPLDVLPSRAPPGPGWDRPPGNQNSVPYPASAAVSRSPGRGLWLGPQWALGPGPPGAFLARLNAPSPSRFAFQTPMPSPNPTPHAPRRPPTACRGQGQVAAGPGTAELVTWHPAASGDRPSQTPSP</sequence>
<accession>A0AB34GLD9</accession>
<protein>
    <submittedName>
        <fullName evidence="2">Uncharacterized protein</fullName>
    </submittedName>
</protein>
<dbReference type="AlphaFoldDB" id="A0AB34GLD9"/>
<feature type="region of interest" description="Disordered" evidence="1">
    <location>
        <begin position="81"/>
        <end position="128"/>
    </location>
</feature>
<evidence type="ECO:0000313" key="3">
    <source>
        <dbReference type="Proteomes" id="UP001159641"/>
    </source>
</evidence>
<evidence type="ECO:0000256" key="1">
    <source>
        <dbReference type="SAM" id="MobiDB-lite"/>
    </source>
</evidence>
<dbReference type="EMBL" id="JAIQCJ010002164">
    <property type="protein sequence ID" value="KAJ8780219.1"/>
    <property type="molecule type" value="Genomic_DNA"/>
</dbReference>
<organism evidence="2 3">
    <name type="scientific">Eschrichtius robustus</name>
    <name type="common">California gray whale</name>
    <name type="synonym">Eschrichtius gibbosus</name>
    <dbReference type="NCBI Taxonomy" id="9764"/>
    <lineage>
        <taxon>Eukaryota</taxon>
        <taxon>Metazoa</taxon>
        <taxon>Chordata</taxon>
        <taxon>Craniata</taxon>
        <taxon>Vertebrata</taxon>
        <taxon>Euteleostomi</taxon>
        <taxon>Mammalia</taxon>
        <taxon>Eutheria</taxon>
        <taxon>Laurasiatheria</taxon>
        <taxon>Artiodactyla</taxon>
        <taxon>Whippomorpha</taxon>
        <taxon>Cetacea</taxon>
        <taxon>Mysticeti</taxon>
        <taxon>Eschrichtiidae</taxon>
        <taxon>Eschrichtius</taxon>
    </lineage>
</organism>
<feature type="region of interest" description="Disordered" evidence="1">
    <location>
        <begin position="168"/>
        <end position="221"/>
    </location>
</feature>